<proteinExistence type="predicted"/>
<dbReference type="AlphaFoldDB" id="A0AA41Q7K6"/>
<comment type="caution">
    <text evidence="3">The sequence shown here is derived from an EMBL/GenBank/DDBJ whole genome shotgun (WGS) entry which is preliminary data.</text>
</comment>
<dbReference type="PANTHER" id="PTHR35400:SF3">
    <property type="entry name" value="SLL1072 PROTEIN"/>
    <property type="match status" value="1"/>
</dbReference>
<evidence type="ECO:0000259" key="2">
    <source>
        <dbReference type="Pfam" id="PF05685"/>
    </source>
</evidence>
<feature type="region of interest" description="Disordered" evidence="1">
    <location>
        <begin position="1"/>
        <end position="33"/>
    </location>
</feature>
<dbReference type="InterPro" id="IPR011335">
    <property type="entry name" value="Restrct_endonuc-II-like"/>
</dbReference>
<dbReference type="Pfam" id="PF05685">
    <property type="entry name" value="Uma2"/>
    <property type="match status" value="1"/>
</dbReference>
<feature type="domain" description="Putative restriction endonuclease" evidence="2">
    <location>
        <begin position="40"/>
        <end position="189"/>
    </location>
</feature>
<evidence type="ECO:0000313" key="3">
    <source>
        <dbReference type="EMBL" id="MCF2532691.1"/>
    </source>
</evidence>
<evidence type="ECO:0000313" key="4">
    <source>
        <dbReference type="Proteomes" id="UP001165378"/>
    </source>
</evidence>
<dbReference type="RefSeq" id="WP_235057464.1">
    <property type="nucleotide sequence ID" value="NZ_JAKFHA010000037.1"/>
</dbReference>
<name>A0AA41Q7K6_9ACTN</name>
<dbReference type="CDD" id="cd06260">
    <property type="entry name" value="DUF820-like"/>
    <property type="match status" value="1"/>
</dbReference>
<gene>
    <name evidence="3" type="ORF">LZ495_36535</name>
</gene>
<protein>
    <submittedName>
        <fullName evidence="3">Uma2 family endonuclease</fullName>
    </submittedName>
</protein>
<dbReference type="InterPro" id="IPR012296">
    <property type="entry name" value="Nuclease_put_TT1808"/>
</dbReference>
<dbReference type="GO" id="GO:0004519">
    <property type="term" value="F:endonuclease activity"/>
    <property type="evidence" value="ECO:0007669"/>
    <property type="project" value="UniProtKB-KW"/>
</dbReference>
<reference evidence="3" key="1">
    <citation type="submission" date="2022-01" db="EMBL/GenBank/DDBJ databases">
        <title>Genome-Based Taxonomic Classification of the Phylum Actinobacteria.</title>
        <authorList>
            <person name="Gao Y."/>
        </authorList>
    </citation>
    <scope>NUCLEOTIDE SEQUENCE</scope>
    <source>
        <strain evidence="3">KLBMP 8922</strain>
    </source>
</reference>
<organism evidence="3 4">
    <name type="scientific">Yinghuangia soli</name>
    <dbReference type="NCBI Taxonomy" id="2908204"/>
    <lineage>
        <taxon>Bacteria</taxon>
        <taxon>Bacillati</taxon>
        <taxon>Actinomycetota</taxon>
        <taxon>Actinomycetes</taxon>
        <taxon>Kitasatosporales</taxon>
        <taxon>Streptomycetaceae</taxon>
        <taxon>Yinghuangia</taxon>
    </lineage>
</organism>
<dbReference type="InterPro" id="IPR008538">
    <property type="entry name" value="Uma2"/>
</dbReference>
<dbReference type="Gene3D" id="3.90.1570.10">
    <property type="entry name" value="tt1808, chain A"/>
    <property type="match status" value="1"/>
</dbReference>
<accession>A0AA41Q7K6</accession>
<feature type="compositionally biased region" description="Basic and acidic residues" evidence="1">
    <location>
        <begin position="19"/>
        <end position="33"/>
    </location>
</feature>
<keyword evidence="3" id="KW-0378">Hydrolase</keyword>
<dbReference type="PANTHER" id="PTHR35400">
    <property type="entry name" value="SLR1083 PROTEIN"/>
    <property type="match status" value="1"/>
</dbReference>
<keyword evidence="4" id="KW-1185">Reference proteome</keyword>
<keyword evidence="3" id="KW-0540">Nuclease</keyword>
<evidence type="ECO:0000256" key="1">
    <source>
        <dbReference type="SAM" id="MobiDB-lite"/>
    </source>
</evidence>
<dbReference type="EMBL" id="JAKFHA010000037">
    <property type="protein sequence ID" value="MCF2532691.1"/>
    <property type="molecule type" value="Genomic_DNA"/>
</dbReference>
<dbReference type="SUPFAM" id="SSF52980">
    <property type="entry name" value="Restriction endonuclease-like"/>
    <property type="match status" value="1"/>
</dbReference>
<keyword evidence="3" id="KW-0255">Endonuclease</keyword>
<feature type="region of interest" description="Disordered" evidence="1">
    <location>
        <begin position="188"/>
        <end position="207"/>
    </location>
</feature>
<sequence>MTITVDRARTTSAPDSIEEEPRASERDHVTRPHDPFRDVYLAMDNPGDYRTEYLRGQIVMMSSASTIHNRILMLIGQQAPEGVLAYATQGIEFSTISDLPEPDVVFAEDGAITGNPNYIPAELTLAVVEIVSPSNWRTDVLEKAELYAEGRVGTYVLVDPRDGTITVYSRPNGKVYQDRSRYQFGEPVPMPYGADLDTSRFPTYPPR</sequence>
<dbReference type="Proteomes" id="UP001165378">
    <property type="component" value="Unassembled WGS sequence"/>
</dbReference>